<dbReference type="EMBL" id="CAJVPU010018324">
    <property type="protein sequence ID" value="CAG8665124.1"/>
    <property type="molecule type" value="Genomic_DNA"/>
</dbReference>
<protein>
    <submittedName>
        <fullName evidence="1">11481_t:CDS:1</fullName>
    </submittedName>
</protein>
<comment type="caution">
    <text evidence="1">The sequence shown here is derived from an EMBL/GenBank/DDBJ whole genome shotgun (WGS) entry which is preliminary data.</text>
</comment>
<proteinExistence type="predicted"/>
<accession>A0ACA9NMT9</accession>
<reference evidence="1" key="1">
    <citation type="submission" date="2021-06" db="EMBL/GenBank/DDBJ databases">
        <authorList>
            <person name="Kallberg Y."/>
            <person name="Tangrot J."/>
            <person name="Rosling A."/>
        </authorList>
    </citation>
    <scope>NUCLEOTIDE SEQUENCE</scope>
    <source>
        <strain evidence="1">IL203A</strain>
    </source>
</reference>
<evidence type="ECO:0000313" key="1">
    <source>
        <dbReference type="EMBL" id="CAG8665124.1"/>
    </source>
</evidence>
<gene>
    <name evidence="1" type="ORF">DHETER_LOCUS9930</name>
</gene>
<feature type="non-terminal residue" evidence="1">
    <location>
        <position position="1"/>
    </location>
</feature>
<evidence type="ECO:0000313" key="2">
    <source>
        <dbReference type="Proteomes" id="UP000789702"/>
    </source>
</evidence>
<organism evidence="1 2">
    <name type="scientific">Dentiscutata heterogama</name>
    <dbReference type="NCBI Taxonomy" id="1316150"/>
    <lineage>
        <taxon>Eukaryota</taxon>
        <taxon>Fungi</taxon>
        <taxon>Fungi incertae sedis</taxon>
        <taxon>Mucoromycota</taxon>
        <taxon>Glomeromycotina</taxon>
        <taxon>Glomeromycetes</taxon>
        <taxon>Diversisporales</taxon>
        <taxon>Gigasporaceae</taxon>
        <taxon>Dentiscutata</taxon>
    </lineage>
</organism>
<sequence length="133" mass="15610">SRFKWQQTFAHAQAIHSSFLGYVWFQLAIVGIDLSFNSDEFIPPTMYFPWYFVIPPLISYTMIRVIRSNSCAAVFYVANLALVAFYIYNMELWINFGFTMLEYARNPVEENIYKDGKNRDFNPSKLSEQTESV</sequence>
<dbReference type="Proteomes" id="UP000789702">
    <property type="component" value="Unassembled WGS sequence"/>
</dbReference>
<name>A0ACA9NMT9_9GLOM</name>
<keyword evidence="2" id="KW-1185">Reference proteome</keyword>